<gene>
    <name evidence="3" type="primary">Cnig_chr_V.g16528</name>
    <name evidence="3" type="ORF">B9Z55_016528</name>
</gene>
<evidence type="ECO:0000313" key="4">
    <source>
        <dbReference type="Proteomes" id="UP000230233"/>
    </source>
</evidence>
<evidence type="ECO:0000256" key="2">
    <source>
        <dbReference type="SAM" id="SignalP"/>
    </source>
</evidence>
<keyword evidence="4" id="KW-1185">Reference proteome</keyword>
<accession>A0A2G5T5F3</accession>
<keyword evidence="1" id="KW-1133">Transmembrane helix</keyword>
<feature type="signal peptide" evidence="2">
    <location>
        <begin position="1"/>
        <end position="18"/>
    </location>
</feature>
<feature type="transmembrane region" description="Helical" evidence="1">
    <location>
        <begin position="186"/>
        <end position="204"/>
    </location>
</feature>
<keyword evidence="1" id="KW-0472">Membrane</keyword>
<feature type="transmembrane region" description="Helical" evidence="1">
    <location>
        <begin position="279"/>
        <end position="300"/>
    </location>
</feature>
<sequence length="344" mass="38544">MALKLLLVLLLLFTEVENSPECDKRDLRCQVLKHKTNGHLIPMDKEEFKLFIEDEKRKYDVILCAGTYQCQHLGRISMAAYHQGSPIDAFFVEFRDFKKEGIYLYKTTSISGKGTVSQLASASVETLVVDIQEHYKVEIYVLTFAIFLIQTFVSIIVGISFVVVCNWPVPVHNLGNGEDRVPNGRAARAFFMVLLCNFALATILNRQFSPKGYVELIVLSVLGTGTNAFIGALHTFFYNQQSKNGVPRLKIIDTIFQVLAAVFGFLFVVFYARFSNDEYYFICVLIYITFVSHPSDAILAKTGLIGFTNFCAAAFAVAVQCILSSLGFSEQLFSCLPAMLIFIG</sequence>
<feature type="transmembrane region" description="Helical" evidence="1">
    <location>
        <begin position="307"/>
        <end position="328"/>
    </location>
</feature>
<feature type="chain" id="PRO_5013821645" evidence="2">
    <location>
        <begin position="19"/>
        <end position="344"/>
    </location>
</feature>
<evidence type="ECO:0000313" key="3">
    <source>
        <dbReference type="EMBL" id="PIC22497.1"/>
    </source>
</evidence>
<dbReference type="AlphaFoldDB" id="A0A2G5T5F3"/>
<keyword evidence="2" id="KW-0732">Signal</keyword>
<keyword evidence="1" id="KW-0812">Transmembrane</keyword>
<evidence type="ECO:0000256" key="1">
    <source>
        <dbReference type="SAM" id="Phobius"/>
    </source>
</evidence>
<protein>
    <submittedName>
        <fullName evidence="3">Uncharacterized protein</fullName>
    </submittedName>
</protein>
<name>A0A2G5T5F3_9PELO</name>
<dbReference type="Proteomes" id="UP000230233">
    <property type="component" value="Chromosome V"/>
</dbReference>
<proteinExistence type="predicted"/>
<feature type="transmembrane region" description="Helical" evidence="1">
    <location>
        <begin position="139"/>
        <end position="165"/>
    </location>
</feature>
<reference evidence="4" key="1">
    <citation type="submission" date="2017-10" db="EMBL/GenBank/DDBJ databases">
        <title>Rapid genome shrinkage in a self-fertile nematode reveals novel sperm competition proteins.</title>
        <authorList>
            <person name="Yin D."/>
            <person name="Schwarz E.M."/>
            <person name="Thomas C.G."/>
            <person name="Felde R.L."/>
            <person name="Korf I.F."/>
            <person name="Cutter A.D."/>
            <person name="Schartner C.M."/>
            <person name="Ralston E.J."/>
            <person name="Meyer B.J."/>
            <person name="Haag E.S."/>
        </authorList>
    </citation>
    <scope>NUCLEOTIDE SEQUENCE [LARGE SCALE GENOMIC DNA]</scope>
    <source>
        <strain evidence="4">JU1422</strain>
    </source>
</reference>
<feature type="transmembrane region" description="Helical" evidence="1">
    <location>
        <begin position="216"/>
        <end position="239"/>
    </location>
</feature>
<feature type="transmembrane region" description="Helical" evidence="1">
    <location>
        <begin position="251"/>
        <end position="273"/>
    </location>
</feature>
<organism evidence="3 4">
    <name type="scientific">Caenorhabditis nigoni</name>
    <dbReference type="NCBI Taxonomy" id="1611254"/>
    <lineage>
        <taxon>Eukaryota</taxon>
        <taxon>Metazoa</taxon>
        <taxon>Ecdysozoa</taxon>
        <taxon>Nematoda</taxon>
        <taxon>Chromadorea</taxon>
        <taxon>Rhabditida</taxon>
        <taxon>Rhabditina</taxon>
        <taxon>Rhabditomorpha</taxon>
        <taxon>Rhabditoidea</taxon>
        <taxon>Rhabditidae</taxon>
        <taxon>Peloderinae</taxon>
        <taxon>Caenorhabditis</taxon>
    </lineage>
</organism>
<comment type="caution">
    <text evidence="3">The sequence shown here is derived from an EMBL/GenBank/DDBJ whole genome shotgun (WGS) entry which is preliminary data.</text>
</comment>
<dbReference type="EMBL" id="PDUG01000005">
    <property type="protein sequence ID" value="PIC22497.1"/>
    <property type="molecule type" value="Genomic_DNA"/>
</dbReference>